<evidence type="ECO:0000313" key="5">
    <source>
        <dbReference type="EMBL" id="TFV37370.1"/>
    </source>
</evidence>
<dbReference type="PANTHER" id="PTHR30328:SF54">
    <property type="entry name" value="HTH-TYPE TRANSCRIPTIONAL REPRESSOR SCO4008"/>
    <property type="match status" value="1"/>
</dbReference>
<comment type="caution">
    <text evidence="5">The sequence shown here is derived from an EMBL/GenBank/DDBJ whole genome shotgun (WGS) entry which is preliminary data.</text>
</comment>
<dbReference type="EMBL" id="SPQT01000052">
    <property type="protein sequence ID" value="TFV37370.1"/>
    <property type="molecule type" value="Genomic_DNA"/>
</dbReference>
<evidence type="ECO:0000256" key="3">
    <source>
        <dbReference type="SAM" id="MobiDB-lite"/>
    </source>
</evidence>
<dbReference type="GO" id="GO:0003677">
    <property type="term" value="F:DNA binding"/>
    <property type="evidence" value="ECO:0007669"/>
    <property type="project" value="UniProtKB-UniRule"/>
</dbReference>
<dbReference type="InterPro" id="IPR050109">
    <property type="entry name" value="HTH-type_TetR-like_transc_reg"/>
</dbReference>
<protein>
    <submittedName>
        <fullName evidence="5">TetR/AcrR family transcriptional regulator</fullName>
    </submittedName>
</protein>
<dbReference type="InterPro" id="IPR009057">
    <property type="entry name" value="Homeodomain-like_sf"/>
</dbReference>
<dbReference type="SUPFAM" id="SSF48498">
    <property type="entry name" value="Tetracyclin repressor-like, C-terminal domain"/>
    <property type="match status" value="1"/>
</dbReference>
<keyword evidence="1 2" id="KW-0238">DNA-binding</keyword>
<dbReference type="SUPFAM" id="SSF46689">
    <property type="entry name" value="Homeodomain-like"/>
    <property type="match status" value="1"/>
</dbReference>
<dbReference type="PRINTS" id="PR00455">
    <property type="entry name" value="HTHTETR"/>
</dbReference>
<gene>
    <name evidence="5" type="ORF">E4K65_43835</name>
</gene>
<feature type="domain" description="HTH tetR-type" evidence="4">
    <location>
        <begin position="39"/>
        <end position="99"/>
    </location>
</feature>
<evidence type="ECO:0000259" key="4">
    <source>
        <dbReference type="PROSITE" id="PS50977"/>
    </source>
</evidence>
<dbReference type="InterPro" id="IPR036271">
    <property type="entry name" value="Tet_transcr_reg_TetR-rel_C_sf"/>
</dbReference>
<feature type="DNA-binding region" description="H-T-H motif" evidence="2">
    <location>
        <begin position="62"/>
        <end position="81"/>
    </location>
</feature>
<evidence type="ECO:0000256" key="1">
    <source>
        <dbReference type="ARBA" id="ARBA00023125"/>
    </source>
</evidence>
<dbReference type="Pfam" id="PF17938">
    <property type="entry name" value="TetR_C_29"/>
    <property type="match status" value="1"/>
</dbReference>
<dbReference type="InterPro" id="IPR001647">
    <property type="entry name" value="HTH_TetR"/>
</dbReference>
<dbReference type="Pfam" id="PF00440">
    <property type="entry name" value="TetR_N"/>
    <property type="match status" value="1"/>
</dbReference>
<dbReference type="InterPro" id="IPR041474">
    <property type="entry name" value="NicS_C"/>
</dbReference>
<dbReference type="PROSITE" id="PS50977">
    <property type="entry name" value="HTH_TETR_2"/>
    <property type="match status" value="1"/>
</dbReference>
<proteinExistence type="predicted"/>
<dbReference type="Gene3D" id="1.10.357.10">
    <property type="entry name" value="Tetracycline Repressor, domain 2"/>
    <property type="match status" value="1"/>
</dbReference>
<keyword evidence="6" id="KW-1185">Reference proteome</keyword>
<dbReference type="PANTHER" id="PTHR30328">
    <property type="entry name" value="TRANSCRIPTIONAL REPRESSOR"/>
    <property type="match status" value="1"/>
</dbReference>
<dbReference type="OrthoDB" id="2356263at2"/>
<evidence type="ECO:0000313" key="6">
    <source>
        <dbReference type="Proteomes" id="UP000297966"/>
    </source>
</evidence>
<reference evidence="5 6" key="1">
    <citation type="submission" date="2019-03" db="EMBL/GenBank/DDBJ databases">
        <title>Bradyrhizobium diversity isolated from nodules of Chamaecrista fasciculata.</title>
        <authorList>
            <person name="Klepa M.S."/>
            <person name="Urquiaga M.O."/>
            <person name="Hungria M."/>
            <person name="Delamuta J.R."/>
        </authorList>
    </citation>
    <scope>NUCLEOTIDE SEQUENCE [LARGE SCALE GENOMIC DNA]</scope>
    <source>
        <strain evidence="5 6">CNPSo 3448</strain>
    </source>
</reference>
<feature type="region of interest" description="Disordered" evidence="3">
    <location>
        <begin position="1"/>
        <end position="41"/>
    </location>
</feature>
<dbReference type="Proteomes" id="UP000297966">
    <property type="component" value="Unassembled WGS sequence"/>
</dbReference>
<evidence type="ECO:0000256" key="2">
    <source>
        <dbReference type="PROSITE-ProRule" id="PRU00335"/>
    </source>
</evidence>
<feature type="compositionally biased region" description="Basic and acidic residues" evidence="3">
    <location>
        <begin position="20"/>
        <end position="41"/>
    </location>
</feature>
<accession>A0A4Y9L1C1</accession>
<dbReference type="AlphaFoldDB" id="A0A4Y9L1C1"/>
<sequence length="238" mass="27046">MEGQAGLAGCKGPNRRMRSKEKPVADDAKPPPARRRDRERTKREILEIAFAEFAENGLAGGNTDAIAARANITKRLIFYYFNSKEDLFTAVLEMAYAKMRTAEQDLHLEALEPEAAVRRLAEFTFDFDQANPEYVRLVTIENIHRGRHIRGSKKLREMTRPIVSQIAAVLDRGIRAGAIRPGIDPIELHMSLNALCFFSVANRHTFEAQFATDMSSQKAKAQRRLEIADLLWRYVRSD</sequence>
<name>A0A4Y9L1C1_9BRAD</name>
<organism evidence="5 6">
    <name type="scientific">Bradyrhizobium niftali</name>
    <dbReference type="NCBI Taxonomy" id="2560055"/>
    <lineage>
        <taxon>Bacteria</taxon>
        <taxon>Pseudomonadati</taxon>
        <taxon>Pseudomonadota</taxon>
        <taxon>Alphaproteobacteria</taxon>
        <taxon>Hyphomicrobiales</taxon>
        <taxon>Nitrobacteraceae</taxon>
        <taxon>Bradyrhizobium</taxon>
    </lineage>
</organism>